<evidence type="ECO:0000313" key="3">
    <source>
        <dbReference type="EMBL" id="MEF3081087.1"/>
    </source>
</evidence>
<evidence type="ECO:0000256" key="2">
    <source>
        <dbReference type="SAM" id="SignalP"/>
    </source>
</evidence>
<name>A0ABU7WAW2_9GAMM</name>
<dbReference type="RefSeq" id="WP_332076838.1">
    <property type="nucleotide sequence ID" value="NZ_JAZHBM010000001.1"/>
</dbReference>
<proteinExistence type="predicted"/>
<gene>
    <name evidence="3" type="ORF">V3391_02505</name>
</gene>
<evidence type="ECO:0000313" key="4">
    <source>
        <dbReference type="Proteomes" id="UP001358324"/>
    </source>
</evidence>
<keyword evidence="2" id="KW-0732">Signal</keyword>
<evidence type="ECO:0000256" key="1">
    <source>
        <dbReference type="SAM" id="MobiDB-lite"/>
    </source>
</evidence>
<dbReference type="EMBL" id="JAZHBM010000001">
    <property type="protein sequence ID" value="MEF3081087.1"/>
    <property type="molecule type" value="Genomic_DNA"/>
</dbReference>
<feature type="chain" id="PRO_5046394771" description="Lipoprotein" evidence="2">
    <location>
        <begin position="20"/>
        <end position="82"/>
    </location>
</feature>
<dbReference type="PROSITE" id="PS51257">
    <property type="entry name" value="PROKAR_LIPOPROTEIN"/>
    <property type="match status" value="1"/>
</dbReference>
<comment type="caution">
    <text evidence="3">The sequence shown here is derived from an EMBL/GenBank/DDBJ whole genome shotgun (WGS) entry which is preliminary data.</text>
</comment>
<feature type="compositionally biased region" description="Basic and acidic residues" evidence="1">
    <location>
        <begin position="40"/>
        <end position="66"/>
    </location>
</feature>
<dbReference type="Proteomes" id="UP001358324">
    <property type="component" value="Unassembled WGS sequence"/>
</dbReference>
<evidence type="ECO:0008006" key="5">
    <source>
        <dbReference type="Google" id="ProtNLM"/>
    </source>
</evidence>
<accession>A0ABU7WAW2</accession>
<feature type="signal peptide" evidence="2">
    <location>
        <begin position="1"/>
        <end position="19"/>
    </location>
</feature>
<reference evidence="3 4" key="1">
    <citation type="submission" date="2024-01" db="EMBL/GenBank/DDBJ databases">
        <title>Novel species of the genus Luteimonas isolated from rivers.</title>
        <authorList>
            <person name="Lu H."/>
        </authorList>
    </citation>
    <scope>NUCLEOTIDE SEQUENCE [LARGE SCALE GENOMIC DNA]</scope>
    <source>
        <strain evidence="3 4">SMYT11W</strain>
    </source>
</reference>
<protein>
    <recommendedName>
        <fullName evidence="5">Lipoprotein</fullName>
    </recommendedName>
</protein>
<feature type="region of interest" description="Disordered" evidence="1">
    <location>
        <begin position="20"/>
        <end position="82"/>
    </location>
</feature>
<keyword evidence="4" id="KW-1185">Reference proteome</keyword>
<organism evidence="3 4">
    <name type="scientific">Luteimonas flava</name>
    <dbReference type="NCBI Taxonomy" id="3115822"/>
    <lineage>
        <taxon>Bacteria</taxon>
        <taxon>Pseudomonadati</taxon>
        <taxon>Pseudomonadota</taxon>
        <taxon>Gammaproteobacteria</taxon>
        <taxon>Lysobacterales</taxon>
        <taxon>Lysobacteraceae</taxon>
        <taxon>Luteimonas</taxon>
    </lineage>
</organism>
<sequence length="82" mass="8982">MRKATILMLTATLIVAGCASTGSGRGLSGEERAAQSAQLRSDRLDNNWHKYRDQERAVEARREVKTLDAQAQGKRQPGTPSN</sequence>